<feature type="region of interest" description="Disordered" evidence="1">
    <location>
        <begin position="168"/>
        <end position="189"/>
    </location>
</feature>
<comment type="caution">
    <text evidence="2">The sequence shown here is derived from an EMBL/GenBank/DDBJ whole genome shotgun (WGS) entry which is preliminary data.</text>
</comment>
<proteinExistence type="predicted"/>
<organism evidence="2 3">
    <name type="scientific">Candidatus Jidaibacter acanthamoebae</name>
    <dbReference type="NCBI Taxonomy" id="86105"/>
    <lineage>
        <taxon>Bacteria</taxon>
        <taxon>Pseudomonadati</taxon>
        <taxon>Pseudomonadota</taxon>
        <taxon>Alphaproteobacteria</taxon>
        <taxon>Rickettsiales</taxon>
        <taxon>Candidatus Midichloriaceae</taxon>
        <taxon>Candidatus Jidaibacter</taxon>
    </lineage>
</organism>
<dbReference type="RefSeq" id="WP_039458743.1">
    <property type="nucleotide sequence ID" value="NZ_JSWE01000198.1"/>
</dbReference>
<dbReference type="Proteomes" id="UP000031258">
    <property type="component" value="Unassembled WGS sequence"/>
</dbReference>
<evidence type="ECO:0000313" key="3">
    <source>
        <dbReference type="Proteomes" id="UP000031258"/>
    </source>
</evidence>
<dbReference type="EMBL" id="JSWE01000198">
    <property type="protein sequence ID" value="KIE04369.1"/>
    <property type="molecule type" value="Genomic_DNA"/>
</dbReference>
<dbReference type="AlphaFoldDB" id="A0A0C1QFL7"/>
<evidence type="ECO:0000313" key="2">
    <source>
        <dbReference type="EMBL" id="KIE04369.1"/>
    </source>
</evidence>
<sequence>MRQKKHLKKNSISQLENQETKDKIIDFFKVNLRKNNFEKISDWLDKFGLYVKDKVLCLDDYKIFKWTIANNHLDGFKFMAENLSRQSLLYLLYHDEGFIFKMFIKMQKAVTNINEFKEDECLNIFSLFLNTDKDYFSEILLKKSLPDLVKSCFDRALSIVEECNKENQDLNNNSSEKSKNIQNNGNWTKKITSENNLEKPISLK</sequence>
<evidence type="ECO:0000256" key="1">
    <source>
        <dbReference type="SAM" id="MobiDB-lite"/>
    </source>
</evidence>
<protein>
    <submittedName>
        <fullName evidence="2">Uncharacterized protein</fullName>
    </submittedName>
</protein>
<reference evidence="2 3" key="1">
    <citation type="submission" date="2014-11" db="EMBL/GenBank/DDBJ databases">
        <title>A Rickettsiales Symbiont of Amoebae With Ancient Features.</title>
        <authorList>
            <person name="Schulz F."/>
            <person name="Martijn J."/>
            <person name="Wascher F."/>
            <person name="Kostanjsek R."/>
            <person name="Ettema T.J."/>
            <person name="Horn M."/>
        </authorList>
    </citation>
    <scope>NUCLEOTIDE SEQUENCE [LARGE SCALE GENOMIC DNA]</scope>
    <source>
        <strain evidence="2 3">UWC36</strain>
    </source>
</reference>
<accession>A0A0C1QFL7</accession>
<gene>
    <name evidence="2" type="ORF">NF27_IE00050</name>
</gene>
<feature type="compositionally biased region" description="Polar residues" evidence="1">
    <location>
        <begin position="169"/>
        <end position="189"/>
    </location>
</feature>
<keyword evidence="3" id="KW-1185">Reference proteome</keyword>
<name>A0A0C1QFL7_9RICK</name>